<reference evidence="3 4" key="1">
    <citation type="submission" date="2019-05" db="EMBL/GenBank/DDBJ databases">
        <authorList>
            <person name="Lee S.D."/>
        </authorList>
    </citation>
    <scope>NUCLEOTIDE SEQUENCE [LARGE SCALE GENOMIC DNA]</scope>
    <source>
        <strain evidence="3 4">C5-26</strain>
    </source>
</reference>
<dbReference type="InterPro" id="IPR017144">
    <property type="entry name" value="Xaa-Arg_dipeptidase"/>
</dbReference>
<dbReference type="SUPFAM" id="SSF55031">
    <property type="entry name" value="Bacterial exopeptidase dimerisation domain"/>
    <property type="match status" value="1"/>
</dbReference>
<dbReference type="PIRSF" id="PIRSF037226">
    <property type="entry name" value="Amidohydrolase_ACY1L2_prd"/>
    <property type="match status" value="1"/>
</dbReference>
<accession>A0A563E1K0</accession>
<proteinExistence type="inferred from homology"/>
<dbReference type="PANTHER" id="PTHR30575:SF0">
    <property type="entry name" value="XAA-ARG DIPEPTIDASE"/>
    <property type="match status" value="1"/>
</dbReference>
<comment type="similarity">
    <text evidence="1">Belongs to the peptidase M20A family.</text>
</comment>
<dbReference type="NCBIfam" id="TIGR01891">
    <property type="entry name" value="amidohydrolases"/>
    <property type="match status" value="1"/>
</dbReference>
<sequence>MTQRSARNDNLPTAAAADPTLVDALKARVRRQVEANSARCIAFSHRLHATPELAYEEFMASTWLAEELTKVPTARVEHGVGELPTAVRAQVGTGELVVTICAEYDALPEVGHACGHNVIASSALGAFIGLAEVVDELGITLRLLGTPAEESGGGKIDLLRQGAFDGTHAAMMVHPGDISQATMTPLACTDYQIEYTGVSAHASASPWAGVNAQDAMVVAMTAIGLARQQLEPLQQIHGALHSAGGAPNVITESATGVWVIRAESFSSLNRVSEILRRCFAAGALATGATLKMTRLSRPYGRMKNDAAIAALFAQNAVGLGRAMDSGPVKEGGSTDMANVSQYFPAIHPMLCLGDGSATPHTAEFAELAGGETGDATLIDAAMAMAFTTVDLASDPQQRERLLRVPAPDTSGAGAELDDKGVLRKSFERVVDDAPADGGGVSDGELVVSSEI</sequence>
<dbReference type="AlphaFoldDB" id="A0A563E1K0"/>
<evidence type="ECO:0000256" key="2">
    <source>
        <dbReference type="SAM" id="MobiDB-lite"/>
    </source>
</evidence>
<dbReference type="Pfam" id="PF01546">
    <property type="entry name" value="Peptidase_M20"/>
    <property type="match status" value="1"/>
</dbReference>
<reference evidence="3 4" key="2">
    <citation type="submission" date="2019-08" db="EMBL/GenBank/DDBJ databases">
        <title>Jejuicoccus antrihumi gen. nov., sp. nov., a new member of the family Dermacoccaceae isolated from a cave.</title>
        <authorList>
            <person name="Schumann P."/>
            <person name="Kim I.S."/>
        </authorList>
    </citation>
    <scope>NUCLEOTIDE SEQUENCE [LARGE SCALE GENOMIC DNA]</scope>
    <source>
        <strain evidence="3 4">C5-26</strain>
    </source>
</reference>
<protein>
    <recommendedName>
        <fullName evidence="1">Peptidase M20 domain-containing protein 2</fullName>
    </recommendedName>
</protein>
<dbReference type="Proteomes" id="UP000320244">
    <property type="component" value="Unassembled WGS sequence"/>
</dbReference>
<evidence type="ECO:0000313" key="4">
    <source>
        <dbReference type="Proteomes" id="UP000320244"/>
    </source>
</evidence>
<evidence type="ECO:0000256" key="1">
    <source>
        <dbReference type="PIRNR" id="PIRNR037226"/>
    </source>
</evidence>
<dbReference type="SUPFAM" id="SSF53187">
    <property type="entry name" value="Zn-dependent exopeptidases"/>
    <property type="match status" value="1"/>
</dbReference>
<dbReference type="GO" id="GO:0046657">
    <property type="term" value="P:folic acid catabolic process"/>
    <property type="evidence" value="ECO:0007669"/>
    <property type="project" value="TreeGrafter"/>
</dbReference>
<dbReference type="InterPro" id="IPR052030">
    <property type="entry name" value="Peptidase_M20/M20A_hydrolases"/>
</dbReference>
<dbReference type="GO" id="GO:0016805">
    <property type="term" value="F:dipeptidase activity"/>
    <property type="evidence" value="ECO:0007669"/>
    <property type="project" value="InterPro"/>
</dbReference>
<keyword evidence="4" id="KW-1185">Reference proteome</keyword>
<name>A0A563E1K0_9MICO</name>
<dbReference type="InterPro" id="IPR017439">
    <property type="entry name" value="Amidohydrolase"/>
</dbReference>
<feature type="region of interest" description="Disordered" evidence="2">
    <location>
        <begin position="432"/>
        <end position="451"/>
    </location>
</feature>
<gene>
    <name evidence="3" type="ORF">FGL98_12190</name>
</gene>
<dbReference type="InterPro" id="IPR036264">
    <property type="entry name" value="Bact_exopeptidase_dim_dom"/>
</dbReference>
<dbReference type="Gene3D" id="3.40.630.10">
    <property type="entry name" value="Zn peptidases"/>
    <property type="match status" value="1"/>
</dbReference>
<comment type="caution">
    <text evidence="3">The sequence shown here is derived from an EMBL/GenBank/DDBJ whole genome shotgun (WGS) entry which is preliminary data.</text>
</comment>
<dbReference type="InterPro" id="IPR002933">
    <property type="entry name" value="Peptidase_M20"/>
</dbReference>
<dbReference type="GO" id="GO:0071713">
    <property type="term" value="F:para-aminobenzoyl-glutamate hydrolase activity"/>
    <property type="evidence" value="ECO:0007669"/>
    <property type="project" value="TreeGrafter"/>
</dbReference>
<dbReference type="FunFam" id="3.30.70.360:FF:000004">
    <property type="entry name" value="Peptidase M20 domain-containing protein 2"/>
    <property type="match status" value="1"/>
</dbReference>
<dbReference type="OrthoDB" id="9781032at2"/>
<organism evidence="3 4">
    <name type="scientific">Leekyejoonella antrihumi</name>
    <dbReference type="NCBI Taxonomy" id="1660198"/>
    <lineage>
        <taxon>Bacteria</taxon>
        <taxon>Bacillati</taxon>
        <taxon>Actinomycetota</taxon>
        <taxon>Actinomycetes</taxon>
        <taxon>Micrococcales</taxon>
        <taxon>Dermacoccaceae</taxon>
        <taxon>Leekyejoonella</taxon>
    </lineage>
</organism>
<dbReference type="CDD" id="cd03887">
    <property type="entry name" value="M20_Acy1L2"/>
    <property type="match status" value="1"/>
</dbReference>
<dbReference type="RefSeq" id="WP_146317053.1">
    <property type="nucleotide sequence ID" value="NZ_VCQV01000016.1"/>
</dbReference>
<dbReference type="GO" id="GO:0005737">
    <property type="term" value="C:cytoplasm"/>
    <property type="evidence" value="ECO:0007669"/>
    <property type="project" value="TreeGrafter"/>
</dbReference>
<dbReference type="PANTHER" id="PTHR30575">
    <property type="entry name" value="PEPTIDASE M20"/>
    <property type="match status" value="1"/>
</dbReference>
<evidence type="ECO:0000313" key="3">
    <source>
        <dbReference type="EMBL" id="TWP35774.1"/>
    </source>
</evidence>
<dbReference type="EMBL" id="VCQV01000016">
    <property type="protein sequence ID" value="TWP35774.1"/>
    <property type="molecule type" value="Genomic_DNA"/>
</dbReference>
<dbReference type="Gene3D" id="3.30.70.360">
    <property type="match status" value="1"/>
</dbReference>